<dbReference type="GO" id="GO:0016491">
    <property type="term" value="F:oxidoreductase activity"/>
    <property type="evidence" value="ECO:0007669"/>
    <property type="project" value="InterPro"/>
</dbReference>
<feature type="non-terminal residue" evidence="2">
    <location>
        <position position="1"/>
    </location>
</feature>
<accession>A0A432H1Q8</accession>
<protein>
    <submittedName>
        <fullName evidence="2">SagB/ThcOx family dehydrogenase</fullName>
    </submittedName>
</protein>
<comment type="caution">
    <text evidence="2">The sequence shown here is derived from an EMBL/GenBank/DDBJ whole genome shotgun (WGS) entry which is preliminary data.</text>
</comment>
<dbReference type="InterPro" id="IPR000415">
    <property type="entry name" value="Nitroreductase-like"/>
</dbReference>
<dbReference type="AlphaFoldDB" id="A0A432H1Q8"/>
<proteinExistence type="predicted"/>
<dbReference type="EMBL" id="QNZH01000159">
    <property type="protein sequence ID" value="RTZ89870.1"/>
    <property type="molecule type" value="Genomic_DNA"/>
</dbReference>
<gene>
    <name evidence="2" type="ORF">DSY93_05785</name>
</gene>
<dbReference type="PANTHER" id="PTHR42741:SF3">
    <property type="entry name" value="NITROREDUCTASE FAMILY PROTEIN"/>
    <property type="match status" value="1"/>
</dbReference>
<evidence type="ECO:0000313" key="2">
    <source>
        <dbReference type="EMBL" id="RTZ89870.1"/>
    </source>
</evidence>
<organism evidence="2 3">
    <name type="scientific">SAR324 cluster bacterium</name>
    <dbReference type="NCBI Taxonomy" id="2024889"/>
    <lineage>
        <taxon>Bacteria</taxon>
        <taxon>Deltaproteobacteria</taxon>
        <taxon>SAR324 cluster</taxon>
    </lineage>
</organism>
<reference evidence="2 3" key="1">
    <citation type="submission" date="2018-06" db="EMBL/GenBank/DDBJ databases">
        <title>Combined omics and stable isotope probing to characterize newly discovered Mariana Back-Arc vent microbial communities.</title>
        <authorList>
            <person name="Trembath-Reichert E."/>
            <person name="Huber J.A."/>
        </authorList>
    </citation>
    <scope>NUCLEOTIDE SEQUENCE [LARGE SCALE GENOMIC DNA]</scope>
    <source>
        <strain evidence="2">MAG 151</strain>
    </source>
</reference>
<dbReference type="Proteomes" id="UP000288322">
    <property type="component" value="Unassembled WGS sequence"/>
</dbReference>
<dbReference type="SUPFAM" id="SSF55469">
    <property type="entry name" value="FMN-dependent nitroreductase-like"/>
    <property type="match status" value="1"/>
</dbReference>
<name>A0A432H1Q8_9DELT</name>
<dbReference type="PANTHER" id="PTHR42741">
    <property type="entry name" value="NITROREDUCTASE FAMILY PROTEIN"/>
    <property type="match status" value="1"/>
</dbReference>
<dbReference type="Gene3D" id="3.40.109.10">
    <property type="entry name" value="NADH Oxidase"/>
    <property type="match status" value="1"/>
</dbReference>
<evidence type="ECO:0000259" key="1">
    <source>
        <dbReference type="Pfam" id="PF00881"/>
    </source>
</evidence>
<evidence type="ECO:0000313" key="3">
    <source>
        <dbReference type="Proteomes" id="UP000288322"/>
    </source>
</evidence>
<dbReference type="Pfam" id="PF00881">
    <property type="entry name" value="Nitroreductase"/>
    <property type="match status" value="1"/>
</dbReference>
<sequence>SLLQTSMHAEFQWKTPLECPQSLPLFLLEEKEVQNLAASVSCGQDIAGAGAFSCGMLAEFEEPIRRFGAHWYRRLFWETGMIGQVLYLEAEAKGVQATGIGCFFDNPVHDVFGLTGHAFQSLYHFTIGGSVEDDRLSTLPSYQHLASSSIL</sequence>
<dbReference type="InterPro" id="IPR029479">
    <property type="entry name" value="Nitroreductase"/>
</dbReference>
<feature type="domain" description="Nitroreductase" evidence="1">
    <location>
        <begin position="57"/>
        <end position="128"/>
    </location>
</feature>